<comment type="caution">
    <text evidence="2">The sequence shown here is derived from an EMBL/GenBank/DDBJ whole genome shotgun (WGS) entry which is preliminary data.</text>
</comment>
<keyword evidence="3" id="KW-1185">Reference proteome</keyword>
<dbReference type="EMBL" id="JAJEQC010000007">
    <property type="protein sequence ID" value="MCC2136991.1"/>
    <property type="molecule type" value="Genomic_DNA"/>
</dbReference>
<dbReference type="Proteomes" id="UP001199424">
    <property type="component" value="Unassembled WGS sequence"/>
</dbReference>
<proteinExistence type="predicted"/>
<protein>
    <submittedName>
        <fullName evidence="2">2-hydroxyacyl-CoA dehydratase</fullName>
    </submittedName>
</protein>
<dbReference type="InterPro" id="IPR051805">
    <property type="entry name" value="Dehydratase_Activator_Redct"/>
</dbReference>
<accession>A0AAE3AKL1</accession>
<reference evidence="2" key="1">
    <citation type="submission" date="2021-10" db="EMBL/GenBank/DDBJ databases">
        <title>Anaerobic single-cell dispensing facilitates the cultivation of human gut bacteria.</title>
        <authorList>
            <person name="Afrizal A."/>
        </authorList>
    </citation>
    <scope>NUCLEOTIDE SEQUENCE</scope>
    <source>
        <strain evidence="2">CLA-AA-H250</strain>
    </source>
</reference>
<evidence type="ECO:0000313" key="3">
    <source>
        <dbReference type="Proteomes" id="UP001199424"/>
    </source>
</evidence>
<dbReference type="PANTHER" id="PTHR32329:SF4">
    <property type="entry name" value="ACTIVATOR OF 2-HYDROXYACYL-COA DEHYDRATASE"/>
    <property type="match status" value="1"/>
</dbReference>
<dbReference type="AlphaFoldDB" id="A0AAE3AKL1"/>
<name>A0AAE3AKL1_9FIRM</name>
<keyword evidence="1" id="KW-0175">Coiled coil</keyword>
<dbReference type="RefSeq" id="WP_349201650.1">
    <property type="nucleotide sequence ID" value="NZ_JAJEQC010000007.1"/>
</dbReference>
<evidence type="ECO:0000256" key="1">
    <source>
        <dbReference type="SAM" id="Coils"/>
    </source>
</evidence>
<evidence type="ECO:0000313" key="2">
    <source>
        <dbReference type="EMBL" id="MCC2136991.1"/>
    </source>
</evidence>
<organism evidence="2 3">
    <name type="scientific">Hominenteromicrobium mulieris</name>
    <dbReference type="NCBI Taxonomy" id="2885357"/>
    <lineage>
        <taxon>Bacteria</taxon>
        <taxon>Bacillati</taxon>
        <taxon>Bacillota</taxon>
        <taxon>Clostridia</taxon>
        <taxon>Eubacteriales</taxon>
        <taxon>Oscillospiraceae</taxon>
        <taxon>Hominenteromicrobium</taxon>
    </lineage>
</organism>
<dbReference type="PANTHER" id="PTHR32329">
    <property type="entry name" value="BIFUNCTIONAL PROTEIN [INCLUDES 2-HYDROXYACYL-COA DEHYDRATASE (N-TER) AND ITS ACTIVATOR DOMAIN (C_TERM)-RELATED"/>
    <property type="match status" value="1"/>
</dbReference>
<sequence>MAFTDRVEFTKEMKKEGYTILAPNMAPIHFRLFENLFASYGYNVEILQTRGRQIVDEGLKYVHNDTCYPALLTIGQMMDALHSGKYDLHKTALIITQTGGGCRASNYIHLLRKALEKDGLSYIPVISLNMSGLEKNSGFKLTLPMIRKALGVLAYGDLLMLLHNQTRPYEKEAGASRKLVDDWTKKLTDMFAKEKGYSAKEMETILPQIAEDFANVPVTGEKKVRVGVVGEIYVKYSPIGNNDLEEFLFSQNCETMVPGLLGFMLFKVDNRMEDIKLFGGSKAKFGVVKILFDYLVGIESHVIRAVEHANTVSNRFTVPSSYAHLKKLITGVIGYGCKMGEGWLLTAEMMELIESGYPNIICAQPFGCLPNHIVGKGMIRSLKNLYPKSNIVPIDYDPGATKVNQENRIKLMLAVAKENMEQAEKENAPKAEE</sequence>
<feature type="coiled-coil region" evidence="1">
    <location>
        <begin position="406"/>
        <end position="433"/>
    </location>
</feature>
<gene>
    <name evidence="2" type="ORF">LKD31_08155</name>
</gene>